<feature type="binding site" evidence="10">
    <location>
        <position position="118"/>
    </location>
    <ligand>
        <name>Mn(2+)</name>
        <dbReference type="ChEBI" id="CHEBI:29035"/>
    </ligand>
</feature>
<evidence type="ECO:0000256" key="9">
    <source>
        <dbReference type="ARBA" id="ARBA00023235"/>
    </source>
</evidence>
<evidence type="ECO:0000256" key="6">
    <source>
        <dbReference type="ARBA" id="ARBA00022842"/>
    </source>
</evidence>
<comment type="catalytic activity">
    <reaction evidence="10">
        <text>isopentenyl diphosphate = dimethylallyl diphosphate</text>
        <dbReference type="Rhea" id="RHEA:23284"/>
        <dbReference type="ChEBI" id="CHEBI:57623"/>
        <dbReference type="ChEBI" id="CHEBI:128769"/>
        <dbReference type="EC" id="5.3.3.2"/>
    </reaction>
</comment>
<dbReference type="GO" id="GO:0004452">
    <property type="term" value="F:isopentenyl-diphosphate delta-isomerase activity"/>
    <property type="evidence" value="ECO:0007669"/>
    <property type="project" value="UniProtKB-UniRule"/>
</dbReference>
<keyword evidence="8 10" id="KW-0414">Isoprene biosynthesis</keyword>
<feature type="binding site" evidence="10">
    <location>
        <position position="116"/>
    </location>
    <ligand>
        <name>Mn(2+)</name>
        <dbReference type="ChEBI" id="CHEBI:29035"/>
    </ligand>
</feature>
<dbReference type="PANTHER" id="PTHR10885:SF0">
    <property type="entry name" value="ISOPENTENYL-DIPHOSPHATE DELTA-ISOMERASE"/>
    <property type="match status" value="1"/>
</dbReference>
<keyword evidence="4 10" id="KW-0963">Cytoplasm</keyword>
<dbReference type="HAMAP" id="MF_00202">
    <property type="entry name" value="Idi"/>
    <property type="match status" value="1"/>
</dbReference>
<comment type="similarity">
    <text evidence="2 10">Belongs to the IPP isomerase type 1 family.</text>
</comment>
<evidence type="ECO:0000313" key="13">
    <source>
        <dbReference type="EMBL" id="RMB58446.1"/>
    </source>
</evidence>
<proteinExistence type="inferred from homology"/>
<evidence type="ECO:0000256" key="4">
    <source>
        <dbReference type="ARBA" id="ARBA00022490"/>
    </source>
</evidence>
<dbReference type="PANTHER" id="PTHR10885">
    <property type="entry name" value="ISOPENTENYL-DIPHOSPHATE DELTA-ISOMERASE"/>
    <property type="match status" value="1"/>
</dbReference>
<dbReference type="InterPro" id="IPR000086">
    <property type="entry name" value="NUDIX_hydrolase_dom"/>
</dbReference>
<evidence type="ECO:0000259" key="12">
    <source>
        <dbReference type="PROSITE" id="PS51462"/>
    </source>
</evidence>
<comment type="pathway">
    <text evidence="1 10">Isoprenoid biosynthesis; dimethylallyl diphosphate biosynthesis; dimethylallyl diphosphate from isopentenyl diphosphate: step 1/1.</text>
</comment>
<feature type="binding site" evidence="10">
    <location>
        <position position="89"/>
    </location>
    <ligand>
        <name>Mg(2+)</name>
        <dbReference type="ChEBI" id="CHEBI:18420"/>
    </ligand>
</feature>
<dbReference type="EMBL" id="REFW01000004">
    <property type="protein sequence ID" value="RMB58446.1"/>
    <property type="molecule type" value="Genomic_DNA"/>
</dbReference>
<comment type="subcellular location">
    <subcellularLocation>
        <location evidence="10">Cytoplasm</location>
    </subcellularLocation>
</comment>
<evidence type="ECO:0000313" key="14">
    <source>
        <dbReference type="Proteomes" id="UP000275256"/>
    </source>
</evidence>
<dbReference type="CDD" id="cd02885">
    <property type="entry name" value="NUDIX_IPP_Isomerase"/>
    <property type="match status" value="1"/>
</dbReference>
<dbReference type="GO" id="GO:0050992">
    <property type="term" value="P:dimethylallyl diphosphate biosynthetic process"/>
    <property type="evidence" value="ECO:0007669"/>
    <property type="project" value="UniProtKB-UniRule"/>
</dbReference>
<evidence type="ECO:0000256" key="2">
    <source>
        <dbReference type="ARBA" id="ARBA00007579"/>
    </source>
</evidence>
<evidence type="ECO:0000256" key="11">
    <source>
        <dbReference type="PIRSR" id="PIRSR018427-1"/>
    </source>
</evidence>
<sequence length="183" mass="20099">MTVDDDVVVLVDDMGNQLGTAPRTTFHTHETPLHLAFSVYLRDALGRVLMTRRALDKVTWAGVWTNAACGHQRPDEGPLKAAMRRVPDEIGALPLNLRLALPNFRYRAVDASGVVENELCPVMVAEVDPEDLVFDPAEVAEHAWADWGDLRATAANMPHLLSPWSVEQINALGDDPWASQPAS</sequence>
<dbReference type="PIRSF" id="PIRSF018427">
    <property type="entry name" value="Isopntndiph_ism"/>
    <property type="match status" value="1"/>
</dbReference>
<dbReference type="InterPro" id="IPR011876">
    <property type="entry name" value="IsopentenylPP_isomerase_typ1"/>
</dbReference>
<evidence type="ECO:0000256" key="7">
    <source>
        <dbReference type="ARBA" id="ARBA00023211"/>
    </source>
</evidence>
<dbReference type="NCBIfam" id="TIGR02150">
    <property type="entry name" value="IPP_isom_1"/>
    <property type="match status" value="1"/>
</dbReference>
<comment type="cofactor">
    <cofactor evidence="10">
        <name>Mg(2+)</name>
        <dbReference type="ChEBI" id="CHEBI:18420"/>
    </cofactor>
    <text evidence="10">Binds 1 Mg(2+) ion per subunit. The magnesium ion binds only when substrate is bound.</text>
</comment>
<feature type="binding site" evidence="10">
    <location>
        <position position="34"/>
    </location>
    <ligand>
        <name>Mn(2+)</name>
        <dbReference type="ChEBI" id="CHEBI:29035"/>
    </ligand>
</feature>
<keyword evidence="7 10" id="KW-0464">Manganese</keyword>
<dbReference type="UniPathway" id="UPA00059">
    <property type="reaction ID" value="UER00104"/>
</dbReference>
<accession>A0A3M0GMB8</accession>
<comment type="cofactor">
    <cofactor evidence="10">
        <name>Mn(2+)</name>
        <dbReference type="ChEBI" id="CHEBI:29035"/>
    </cofactor>
    <text evidence="10">Binds 1 Mn(2+) ion per subunit.</text>
</comment>
<dbReference type="OrthoDB" id="9809458at2"/>
<dbReference type="PROSITE" id="PS51462">
    <property type="entry name" value="NUDIX"/>
    <property type="match status" value="1"/>
</dbReference>
<dbReference type="SUPFAM" id="SSF55811">
    <property type="entry name" value="Nudix"/>
    <property type="match status" value="1"/>
</dbReference>
<comment type="function">
    <text evidence="10">Catalyzes the 1,3-allylic rearrangement of the homoallylic substrate isopentenyl (IPP) to its highly electrophilic allylic isomer, dimethylallyl diphosphate (DMAPP).</text>
</comment>
<feature type="binding site" evidence="10">
    <location>
        <position position="27"/>
    </location>
    <ligand>
        <name>Mn(2+)</name>
        <dbReference type="ChEBI" id="CHEBI:29035"/>
    </ligand>
</feature>
<keyword evidence="9 10" id="KW-0413">Isomerase</keyword>
<evidence type="ECO:0000256" key="8">
    <source>
        <dbReference type="ARBA" id="ARBA00023229"/>
    </source>
</evidence>
<feature type="domain" description="Nudix hydrolase" evidence="12">
    <location>
        <begin position="32"/>
        <end position="167"/>
    </location>
</feature>
<feature type="binding site" evidence="10">
    <location>
        <position position="71"/>
    </location>
    <ligand>
        <name>Mn(2+)</name>
        <dbReference type="ChEBI" id="CHEBI:29035"/>
    </ligand>
</feature>
<dbReference type="InterPro" id="IPR015797">
    <property type="entry name" value="NUDIX_hydrolase-like_dom_sf"/>
</dbReference>
<evidence type="ECO:0000256" key="3">
    <source>
        <dbReference type="ARBA" id="ARBA00012057"/>
    </source>
</evidence>
<keyword evidence="6 10" id="KW-0460">Magnesium</keyword>
<dbReference type="RefSeq" id="WP_121902483.1">
    <property type="nucleotide sequence ID" value="NZ_REFW01000004.1"/>
</dbReference>
<comment type="caution">
    <text evidence="13">The sequence shown here is derived from an EMBL/GenBank/DDBJ whole genome shotgun (WGS) entry which is preliminary data.</text>
</comment>
<evidence type="ECO:0000256" key="1">
    <source>
        <dbReference type="ARBA" id="ARBA00004826"/>
    </source>
</evidence>
<dbReference type="InterPro" id="IPR056375">
    <property type="entry name" value="Idi_bact"/>
</dbReference>
<dbReference type="GO" id="GO:0005737">
    <property type="term" value="C:cytoplasm"/>
    <property type="evidence" value="ECO:0007669"/>
    <property type="project" value="UniProtKB-SubCell"/>
</dbReference>
<dbReference type="Gene3D" id="3.90.79.10">
    <property type="entry name" value="Nucleoside Triphosphate Pyrophosphohydrolase"/>
    <property type="match status" value="1"/>
</dbReference>
<organism evidence="13 14">
    <name type="scientific">Tessaracoccus antarcticus</name>
    <dbReference type="NCBI Taxonomy" id="2479848"/>
    <lineage>
        <taxon>Bacteria</taxon>
        <taxon>Bacillati</taxon>
        <taxon>Actinomycetota</taxon>
        <taxon>Actinomycetes</taxon>
        <taxon>Propionibacteriales</taxon>
        <taxon>Propionibacteriaceae</taxon>
        <taxon>Tessaracoccus</taxon>
    </lineage>
</organism>
<dbReference type="NCBIfam" id="NF002995">
    <property type="entry name" value="PRK03759.1"/>
    <property type="match status" value="1"/>
</dbReference>
<dbReference type="GO" id="GO:0046872">
    <property type="term" value="F:metal ion binding"/>
    <property type="evidence" value="ECO:0007669"/>
    <property type="project" value="UniProtKB-KW"/>
</dbReference>
<dbReference type="GO" id="GO:0008299">
    <property type="term" value="P:isoprenoid biosynthetic process"/>
    <property type="evidence" value="ECO:0007669"/>
    <property type="project" value="UniProtKB-UniRule"/>
</dbReference>
<dbReference type="EC" id="5.3.3.2" evidence="3 10"/>
<feature type="active site" evidence="10 11">
    <location>
        <position position="118"/>
    </location>
</feature>
<keyword evidence="14" id="KW-1185">Reference proteome</keyword>
<dbReference type="AlphaFoldDB" id="A0A3M0GMB8"/>
<dbReference type="Proteomes" id="UP000275256">
    <property type="component" value="Unassembled WGS sequence"/>
</dbReference>
<evidence type="ECO:0000256" key="5">
    <source>
        <dbReference type="ARBA" id="ARBA00022723"/>
    </source>
</evidence>
<dbReference type="Pfam" id="PF00293">
    <property type="entry name" value="NUDIX"/>
    <property type="match status" value="1"/>
</dbReference>
<name>A0A3M0GMB8_9ACTN</name>
<reference evidence="13 14" key="1">
    <citation type="submission" date="2018-10" db="EMBL/GenBank/DDBJ databases">
        <title>Tessaracoccus antarcticuss sp. nov., isolated from sediment.</title>
        <authorList>
            <person name="Zhou L.Y."/>
            <person name="Du Z.J."/>
        </authorList>
    </citation>
    <scope>NUCLEOTIDE SEQUENCE [LARGE SCALE GENOMIC DNA]</scope>
    <source>
        <strain evidence="13 14">JDX10</strain>
    </source>
</reference>
<keyword evidence="5 10" id="KW-0479">Metal-binding</keyword>
<feature type="active site" evidence="10 11">
    <location>
        <position position="69"/>
    </location>
</feature>
<protein>
    <recommendedName>
        <fullName evidence="3 10">Isopentenyl-diphosphate Delta-isomerase</fullName>
        <shortName evidence="10">IPP isomerase</shortName>
        <ecNumber evidence="3 10">5.3.3.2</ecNumber>
    </recommendedName>
    <alternativeName>
        <fullName evidence="10">IPP:DMAPP isomerase</fullName>
    </alternativeName>
    <alternativeName>
        <fullName evidence="10">Isopentenyl pyrophosphate isomerase</fullName>
    </alternativeName>
</protein>
<gene>
    <name evidence="10" type="primary">idi</name>
    <name evidence="13" type="ORF">EAX62_14775</name>
</gene>
<evidence type="ECO:0000256" key="10">
    <source>
        <dbReference type="HAMAP-Rule" id="MF_00202"/>
    </source>
</evidence>